<keyword evidence="3" id="KW-0677">Repeat</keyword>
<dbReference type="GO" id="GO:0005634">
    <property type="term" value="C:nucleus"/>
    <property type="evidence" value="ECO:0007669"/>
    <property type="project" value="UniProtKB-SubCell"/>
</dbReference>
<evidence type="ECO:0000313" key="12">
    <source>
        <dbReference type="Proteomes" id="UP000747542"/>
    </source>
</evidence>
<feature type="region of interest" description="Disordered" evidence="8">
    <location>
        <begin position="617"/>
        <end position="638"/>
    </location>
</feature>
<dbReference type="InterPro" id="IPR013087">
    <property type="entry name" value="Znf_C2H2_type"/>
</dbReference>
<dbReference type="SUPFAM" id="SSF57667">
    <property type="entry name" value="beta-beta-alpha zinc fingers"/>
    <property type="match status" value="3"/>
</dbReference>
<dbReference type="Pfam" id="PF00651">
    <property type="entry name" value="BTB"/>
    <property type="match status" value="2"/>
</dbReference>
<feature type="domain" description="C2H2-type" evidence="10">
    <location>
        <begin position="795"/>
        <end position="818"/>
    </location>
</feature>
<dbReference type="PANTHER" id="PTHR24394">
    <property type="entry name" value="ZINC FINGER PROTEIN"/>
    <property type="match status" value="1"/>
</dbReference>
<proteinExistence type="predicted"/>
<keyword evidence="2" id="KW-0479">Metal-binding</keyword>
<feature type="domain" description="C2H2-type" evidence="10">
    <location>
        <begin position="764"/>
        <end position="792"/>
    </location>
</feature>
<keyword evidence="12" id="KW-1185">Reference proteome</keyword>
<reference evidence="11" key="1">
    <citation type="journal article" date="2021" name="Sci. Adv.">
        <title>The American lobster genome reveals insights on longevity, neural, and immune adaptations.</title>
        <authorList>
            <person name="Polinski J.M."/>
            <person name="Zimin A.V."/>
            <person name="Clark K.F."/>
            <person name="Kohn A.B."/>
            <person name="Sadowski N."/>
            <person name="Timp W."/>
            <person name="Ptitsyn A."/>
            <person name="Khanna P."/>
            <person name="Romanova D.Y."/>
            <person name="Williams P."/>
            <person name="Greenwood S.J."/>
            <person name="Moroz L.L."/>
            <person name="Walt D.R."/>
            <person name="Bodnar A.G."/>
        </authorList>
    </citation>
    <scope>NUCLEOTIDE SEQUENCE</scope>
    <source>
        <strain evidence="11">GMGI-L3</strain>
    </source>
</reference>
<dbReference type="Proteomes" id="UP000747542">
    <property type="component" value="Unassembled WGS sequence"/>
</dbReference>
<feature type="non-terminal residue" evidence="11">
    <location>
        <position position="913"/>
    </location>
</feature>
<feature type="domain" description="C2H2-type" evidence="10">
    <location>
        <begin position="855"/>
        <end position="885"/>
    </location>
</feature>
<evidence type="ECO:0000259" key="9">
    <source>
        <dbReference type="PROSITE" id="PS50097"/>
    </source>
</evidence>
<sequence>NKRLVRRHTAVNEQLFTCASDWLPPLIVCITGGQEVVYCMMETEHKKGVGGVKDSPVKSTLMFHWDELSSNLMQALQGMGVSHKGTCCGPQPEVHIRIGEEMTVHATLLAALSSSWREYLNTVMNQSLIYCGSATSPFPLLKEVMAVVRALDLDNTQYIHSSYKNNVHTLYWKGYEKMLIKAFQFMCSYQLCTDVSLLVDKHIIRAHKLILSACSSVLQETFQENGRIGMIHLPSVNMMNAQNLITYMYYGEATVMESHLLAFHKLCSSLEVKSLMKATKRYIHQESQMESEEQFDYLKLQAHIKSSSESVWSRLRQLYDGEKKADVTFLVEKKRLSAHKALLCAASPVIHDIIAQEPTGEHSLIVMIDANHKFIEGFLEMVYNGCCSLVHRSGTVICSYFDRTVFHIEYSQDKIPINTEADHVLQEEESKPRLQFLIKEGSRSVTQSPSSVMMTELCEATASTTARKNRNSPGNCPHLLAHSEAADEESIESTKLQKEEDSEMKDCTIPKWGTSMADTTELKLRRDTYENSNNNLSVRRLGTNVERSVTLGLRKIVSGECNLECSKPLDVKKDNIGGEKISKHLQASTSSVECASSVESDSSGVCSSSCGGAVEDKTSVKNRRTKSQRVYSSPETLKRHHHQVNLKIPQDDVYSKESSGRCTKTSQRTSDVREHEEDLPYNYEHGDKSFAEQRSMAQLFKSRVVKRKKVTCKLCGKTNSRRDLWKHVKTHRRSCPCPRCPKIFSPKKFLDDHGKAEHSGVVHHTCKICSETFTSYSRLLHHMFQIHLVRETMEYACSKCELVFKTEKLLLAHMQSLHHIVPVKTYKCSICNIAFRDRRALLKHNRTLHKHEKPFTCSGCDKQFKSSKTMKSHERKCQQSAPSQPAECERGTQVTQPFTPPPAPANLCVHCGQ</sequence>
<dbReference type="InterPro" id="IPR011333">
    <property type="entry name" value="SKP1/BTB/POZ_sf"/>
</dbReference>
<feature type="compositionally biased region" description="Basic and acidic residues" evidence="8">
    <location>
        <begin position="495"/>
        <end position="504"/>
    </location>
</feature>
<comment type="subcellular location">
    <subcellularLocation>
        <location evidence="1">Nucleus</location>
    </subcellularLocation>
</comment>
<dbReference type="GO" id="GO:0000981">
    <property type="term" value="F:DNA-binding transcription factor activity, RNA polymerase II-specific"/>
    <property type="evidence" value="ECO:0007669"/>
    <property type="project" value="TreeGrafter"/>
</dbReference>
<dbReference type="PROSITE" id="PS00028">
    <property type="entry name" value="ZINC_FINGER_C2H2_1"/>
    <property type="match status" value="3"/>
</dbReference>
<feature type="non-terminal residue" evidence="11">
    <location>
        <position position="1"/>
    </location>
</feature>
<dbReference type="AlphaFoldDB" id="A0A8J5MJR5"/>
<evidence type="ECO:0000256" key="5">
    <source>
        <dbReference type="ARBA" id="ARBA00022833"/>
    </source>
</evidence>
<evidence type="ECO:0000256" key="7">
    <source>
        <dbReference type="PROSITE-ProRule" id="PRU00042"/>
    </source>
</evidence>
<name>A0A8J5MJR5_HOMAM</name>
<feature type="region of interest" description="Disordered" evidence="8">
    <location>
        <begin position="464"/>
        <end position="504"/>
    </location>
</feature>
<dbReference type="PROSITE" id="PS50157">
    <property type="entry name" value="ZINC_FINGER_C2H2_2"/>
    <property type="match status" value="4"/>
</dbReference>
<feature type="domain" description="BTB" evidence="9">
    <location>
        <begin position="325"/>
        <end position="391"/>
    </location>
</feature>
<feature type="domain" description="BTB" evidence="9">
    <location>
        <begin position="193"/>
        <end position="257"/>
    </location>
</feature>
<feature type="compositionally biased region" description="Polar residues" evidence="8">
    <location>
        <begin position="464"/>
        <end position="474"/>
    </location>
</feature>
<keyword evidence="6" id="KW-0539">Nucleus</keyword>
<dbReference type="SMART" id="SM00355">
    <property type="entry name" value="ZnF_C2H2"/>
    <property type="match status" value="6"/>
</dbReference>
<evidence type="ECO:0000313" key="11">
    <source>
        <dbReference type="EMBL" id="KAG7153787.1"/>
    </source>
</evidence>
<feature type="domain" description="C2H2-type" evidence="10">
    <location>
        <begin position="826"/>
        <end position="854"/>
    </location>
</feature>
<evidence type="ECO:0000259" key="10">
    <source>
        <dbReference type="PROSITE" id="PS50157"/>
    </source>
</evidence>
<evidence type="ECO:0000256" key="2">
    <source>
        <dbReference type="ARBA" id="ARBA00022723"/>
    </source>
</evidence>
<dbReference type="Gene3D" id="3.30.160.60">
    <property type="entry name" value="Classic Zinc Finger"/>
    <property type="match status" value="3"/>
</dbReference>
<dbReference type="GO" id="GO:0008270">
    <property type="term" value="F:zinc ion binding"/>
    <property type="evidence" value="ECO:0007669"/>
    <property type="project" value="UniProtKB-KW"/>
</dbReference>
<dbReference type="Gene3D" id="3.30.710.10">
    <property type="entry name" value="Potassium Channel Kv1.1, Chain A"/>
    <property type="match status" value="2"/>
</dbReference>
<dbReference type="EMBL" id="JAHLQT010046319">
    <property type="protein sequence ID" value="KAG7153787.1"/>
    <property type="molecule type" value="Genomic_DNA"/>
</dbReference>
<dbReference type="PROSITE" id="PS50097">
    <property type="entry name" value="BTB"/>
    <property type="match status" value="2"/>
</dbReference>
<evidence type="ECO:0000256" key="3">
    <source>
        <dbReference type="ARBA" id="ARBA00022737"/>
    </source>
</evidence>
<keyword evidence="5" id="KW-0862">Zinc</keyword>
<dbReference type="Pfam" id="PF00096">
    <property type="entry name" value="zf-C2H2"/>
    <property type="match status" value="2"/>
</dbReference>
<evidence type="ECO:0000256" key="6">
    <source>
        <dbReference type="ARBA" id="ARBA00023242"/>
    </source>
</evidence>
<dbReference type="PANTHER" id="PTHR24394:SF29">
    <property type="entry name" value="MYONEURIN"/>
    <property type="match status" value="1"/>
</dbReference>
<dbReference type="InterPro" id="IPR036236">
    <property type="entry name" value="Znf_C2H2_sf"/>
</dbReference>
<organism evidence="11 12">
    <name type="scientific">Homarus americanus</name>
    <name type="common">American lobster</name>
    <dbReference type="NCBI Taxonomy" id="6706"/>
    <lineage>
        <taxon>Eukaryota</taxon>
        <taxon>Metazoa</taxon>
        <taxon>Ecdysozoa</taxon>
        <taxon>Arthropoda</taxon>
        <taxon>Crustacea</taxon>
        <taxon>Multicrustacea</taxon>
        <taxon>Malacostraca</taxon>
        <taxon>Eumalacostraca</taxon>
        <taxon>Eucarida</taxon>
        <taxon>Decapoda</taxon>
        <taxon>Pleocyemata</taxon>
        <taxon>Astacidea</taxon>
        <taxon>Nephropoidea</taxon>
        <taxon>Nephropidae</taxon>
        <taxon>Homarus</taxon>
    </lineage>
</organism>
<gene>
    <name evidence="11" type="primary">Mynn-L4</name>
    <name evidence="11" type="ORF">Hamer_G009475</name>
</gene>
<feature type="region of interest" description="Disordered" evidence="8">
    <location>
        <begin position="871"/>
        <end position="901"/>
    </location>
</feature>
<evidence type="ECO:0000256" key="4">
    <source>
        <dbReference type="ARBA" id="ARBA00022771"/>
    </source>
</evidence>
<evidence type="ECO:0000256" key="8">
    <source>
        <dbReference type="SAM" id="MobiDB-lite"/>
    </source>
</evidence>
<dbReference type="SUPFAM" id="SSF54695">
    <property type="entry name" value="POZ domain"/>
    <property type="match status" value="2"/>
</dbReference>
<feature type="region of interest" description="Disordered" evidence="8">
    <location>
        <begin position="655"/>
        <end position="675"/>
    </location>
</feature>
<protein>
    <submittedName>
        <fullName evidence="11">Myoneurin-like 4</fullName>
    </submittedName>
</protein>
<accession>A0A8J5MJR5</accession>
<evidence type="ECO:0000256" key="1">
    <source>
        <dbReference type="ARBA" id="ARBA00004123"/>
    </source>
</evidence>
<comment type="caution">
    <text evidence="11">The sequence shown here is derived from an EMBL/GenBank/DDBJ whole genome shotgun (WGS) entry which is preliminary data.</text>
</comment>
<dbReference type="Pfam" id="PF12874">
    <property type="entry name" value="zf-met"/>
    <property type="match status" value="1"/>
</dbReference>
<feature type="compositionally biased region" description="Polar residues" evidence="8">
    <location>
        <begin position="660"/>
        <end position="669"/>
    </location>
</feature>
<dbReference type="InterPro" id="IPR000210">
    <property type="entry name" value="BTB/POZ_dom"/>
</dbReference>
<keyword evidence="4 7" id="KW-0863">Zinc-finger</keyword>
<dbReference type="SMART" id="SM00225">
    <property type="entry name" value="BTB"/>
    <property type="match status" value="2"/>
</dbReference>